<evidence type="ECO:0000256" key="1">
    <source>
        <dbReference type="SAM" id="Coils"/>
    </source>
</evidence>
<keyword evidence="1" id="KW-0175">Coiled coil</keyword>
<organism evidence="2">
    <name type="scientific">Bacteroides ovatus</name>
    <dbReference type="NCBI Taxonomy" id="28116"/>
    <lineage>
        <taxon>Bacteria</taxon>
        <taxon>Pseudomonadati</taxon>
        <taxon>Bacteroidota</taxon>
        <taxon>Bacteroidia</taxon>
        <taxon>Bacteroidales</taxon>
        <taxon>Bacteroidaceae</taxon>
        <taxon>Bacteroides</taxon>
    </lineage>
</organism>
<protein>
    <submittedName>
        <fullName evidence="2">Uncharacterized protein</fullName>
    </submittedName>
</protein>
<dbReference type="EMBL" id="VWFQ01000070">
    <property type="protein sequence ID" value="KAA4632648.1"/>
    <property type="molecule type" value="Genomic_DNA"/>
</dbReference>
<reference evidence="2" key="1">
    <citation type="journal article" date="2019" name="Nat. Med.">
        <title>A library of human gut bacterial isolates paired with longitudinal multiomics data enables mechanistic microbiome research.</title>
        <authorList>
            <person name="Poyet M."/>
            <person name="Groussin M."/>
            <person name="Gibbons S.M."/>
            <person name="Avila-Pacheco J."/>
            <person name="Jiang X."/>
            <person name="Kearney S.M."/>
            <person name="Perrotta A.R."/>
            <person name="Berdy B."/>
            <person name="Zhao S."/>
            <person name="Lieberman T.D."/>
            <person name="Swanson P.K."/>
            <person name="Smith M."/>
            <person name="Roesemann S."/>
            <person name="Alexander J.E."/>
            <person name="Rich S.A."/>
            <person name="Livny J."/>
            <person name="Vlamakis H."/>
            <person name="Clish C."/>
            <person name="Bullock K."/>
            <person name="Deik A."/>
            <person name="Scott J."/>
            <person name="Pierce K.A."/>
            <person name="Xavier R.J."/>
            <person name="Alm E.J."/>
        </authorList>
    </citation>
    <scope>NUCLEOTIDE SEQUENCE</scope>
    <source>
        <strain evidence="2">BIOML-A16</strain>
    </source>
</reference>
<evidence type="ECO:0000313" key="2">
    <source>
        <dbReference type="EMBL" id="KAA4632648.1"/>
    </source>
</evidence>
<gene>
    <name evidence="2" type="ORF">F3B52_26535</name>
</gene>
<proteinExistence type="predicted"/>
<dbReference type="AlphaFoldDB" id="A0A642C2A3"/>
<accession>A0A642C2A3</accession>
<name>A0A642C2A3_BACOV</name>
<feature type="coiled-coil region" evidence="1">
    <location>
        <begin position="85"/>
        <end position="151"/>
    </location>
</feature>
<sequence length="174" mass="19146">MTAANRDATEKRDAATLTTIAEVAKACGVSKSTAARRLKELDLDTVSDPSDRRGRQLLPPATASALAAALMPTDGSAPEDPEAARDLLEAQVEPYRDQIAALEREVARLTDQIANRDAAAVEAIAQAEQRIEDLKRENAQLREDLALSRRLEGFHWPWTRDRIKAQHLLPKSTE</sequence>
<comment type="caution">
    <text evidence="2">The sequence shown here is derived from an EMBL/GenBank/DDBJ whole genome shotgun (WGS) entry which is preliminary data.</text>
</comment>